<protein>
    <submittedName>
        <fullName evidence="1">Uncharacterized protein</fullName>
    </submittedName>
</protein>
<dbReference type="AlphaFoldDB" id="A0A2I0VD86"/>
<sequence>MHINQKSHYAPNICSRIISKKPLMYSSNPMLARNISSNLFCSNKYASISLKKM</sequence>
<dbReference type="EMBL" id="KZ504709">
    <property type="protein sequence ID" value="PKU61379.1"/>
    <property type="molecule type" value="Genomic_DNA"/>
</dbReference>
<gene>
    <name evidence="1" type="ORF">MA16_Dca028697</name>
</gene>
<evidence type="ECO:0000313" key="2">
    <source>
        <dbReference type="Proteomes" id="UP000233837"/>
    </source>
</evidence>
<evidence type="ECO:0000313" key="1">
    <source>
        <dbReference type="EMBL" id="PKU61379.1"/>
    </source>
</evidence>
<reference evidence="1 2" key="1">
    <citation type="journal article" date="2016" name="Sci. Rep.">
        <title>The Dendrobium catenatum Lindl. genome sequence provides insights into polysaccharide synthase, floral development and adaptive evolution.</title>
        <authorList>
            <person name="Zhang G.Q."/>
            <person name="Xu Q."/>
            <person name="Bian C."/>
            <person name="Tsai W.C."/>
            <person name="Yeh C.M."/>
            <person name="Liu K.W."/>
            <person name="Yoshida K."/>
            <person name="Zhang L.S."/>
            <person name="Chang S.B."/>
            <person name="Chen F."/>
            <person name="Shi Y."/>
            <person name="Su Y.Y."/>
            <person name="Zhang Y.Q."/>
            <person name="Chen L.J."/>
            <person name="Yin Y."/>
            <person name="Lin M."/>
            <person name="Huang H."/>
            <person name="Deng H."/>
            <person name="Wang Z.W."/>
            <person name="Zhu S.L."/>
            <person name="Zhao X."/>
            <person name="Deng C."/>
            <person name="Niu S.C."/>
            <person name="Huang J."/>
            <person name="Wang M."/>
            <person name="Liu G.H."/>
            <person name="Yang H.J."/>
            <person name="Xiao X.J."/>
            <person name="Hsiao Y.Y."/>
            <person name="Wu W.L."/>
            <person name="Chen Y.Y."/>
            <person name="Mitsuda N."/>
            <person name="Ohme-Takagi M."/>
            <person name="Luo Y.B."/>
            <person name="Van de Peer Y."/>
            <person name="Liu Z.J."/>
        </authorList>
    </citation>
    <scope>NUCLEOTIDE SEQUENCE [LARGE SCALE GENOMIC DNA]</scope>
    <source>
        <tissue evidence="1">The whole plant</tissue>
    </source>
</reference>
<keyword evidence="2" id="KW-1185">Reference proteome</keyword>
<organism evidence="1 2">
    <name type="scientific">Dendrobium catenatum</name>
    <dbReference type="NCBI Taxonomy" id="906689"/>
    <lineage>
        <taxon>Eukaryota</taxon>
        <taxon>Viridiplantae</taxon>
        <taxon>Streptophyta</taxon>
        <taxon>Embryophyta</taxon>
        <taxon>Tracheophyta</taxon>
        <taxon>Spermatophyta</taxon>
        <taxon>Magnoliopsida</taxon>
        <taxon>Liliopsida</taxon>
        <taxon>Asparagales</taxon>
        <taxon>Orchidaceae</taxon>
        <taxon>Epidendroideae</taxon>
        <taxon>Malaxideae</taxon>
        <taxon>Dendrobiinae</taxon>
        <taxon>Dendrobium</taxon>
    </lineage>
</organism>
<dbReference type="Proteomes" id="UP000233837">
    <property type="component" value="Unassembled WGS sequence"/>
</dbReference>
<name>A0A2I0VD86_9ASPA</name>
<proteinExistence type="predicted"/>
<accession>A0A2I0VD86</accession>
<reference evidence="1 2" key="2">
    <citation type="journal article" date="2017" name="Nature">
        <title>The Apostasia genome and the evolution of orchids.</title>
        <authorList>
            <person name="Zhang G.Q."/>
            <person name="Liu K.W."/>
            <person name="Li Z."/>
            <person name="Lohaus R."/>
            <person name="Hsiao Y.Y."/>
            <person name="Niu S.C."/>
            <person name="Wang J.Y."/>
            <person name="Lin Y.C."/>
            <person name="Xu Q."/>
            <person name="Chen L.J."/>
            <person name="Yoshida K."/>
            <person name="Fujiwara S."/>
            <person name="Wang Z.W."/>
            <person name="Zhang Y.Q."/>
            <person name="Mitsuda N."/>
            <person name="Wang M."/>
            <person name="Liu G.H."/>
            <person name="Pecoraro L."/>
            <person name="Huang H.X."/>
            <person name="Xiao X.J."/>
            <person name="Lin M."/>
            <person name="Wu X.Y."/>
            <person name="Wu W.L."/>
            <person name="Chen Y.Y."/>
            <person name="Chang S.B."/>
            <person name="Sakamoto S."/>
            <person name="Ohme-Takagi M."/>
            <person name="Yagi M."/>
            <person name="Zeng S.J."/>
            <person name="Shen C.Y."/>
            <person name="Yeh C.M."/>
            <person name="Luo Y.B."/>
            <person name="Tsai W.C."/>
            <person name="Van de Peer Y."/>
            <person name="Liu Z.J."/>
        </authorList>
    </citation>
    <scope>NUCLEOTIDE SEQUENCE [LARGE SCALE GENOMIC DNA]</scope>
    <source>
        <tissue evidence="1">The whole plant</tissue>
    </source>
</reference>